<dbReference type="GO" id="GO:0046813">
    <property type="term" value="P:receptor-mediated virion attachment to host cell"/>
    <property type="evidence" value="ECO:0007669"/>
    <property type="project" value="TreeGrafter"/>
</dbReference>
<dbReference type="EMBL" id="FMAR01000012">
    <property type="protein sequence ID" value="SCC52436.1"/>
    <property type="molecule type" value="Genomic_DNA"/>
</dbReference>
<dbReference type="STRING" id="1335309.GA0116948_112123"/>
<dbReference type="GO" id="GO:0009279">
    <property type="term" value="C:cell outer membrane"/>
    <property type="evidence" value="ECO:0007669"/>
    <property type="project" value="TreeGrafter"/>
</dbReference>
<evidence type="ECO:0000256" key="1">
    <source>
        <dbReference type="ARBA" id="ARBA00022737"/>
    </source>
</evidence>
<dbReference type="AlphaFoldDB" id="A0A1C4F9B8"/>
<evidence type="ECO:0000256" key="4">
    <source>
        <dbReference type="SAM" id="SignalP"/>
    </source>
</evidence>
<feature type="repeat" description="TPR" evidence="3">
    <location>
        <begin position="40"/>
        <end position="73"/>
    </location>
</feature>
<reference evidence="5 6" key="1">
    <citation type="submission" date="2016-08" db="EMBL/GenBank/DDBJ databases">
        <authorList>
            <person name="Seilhamer J.J."/>
        </authorList>
    </citation>
    <scope>NUCLEOTIDE SEQUENCE [LARGE SCALE GENOMIC DNA]</scope>
    <source>
        <strain evidence="5 6">A37T2</strain>
    </source>
</reference>
<feature type="repeat" description="TPR" evidence="3">
    <location>
        <begin position="422"/>
        <end position="455"/>
    </location>
</feature>
<dbReference type="InterPro" id="IPR011990">
    <property type="entry name" value="TPR-like_helical_dom_sf"/>
</dbReference>
<feature type="repeat" description="TPR" evidence="3">
    <location>
        <begin position="317"/>
        <end position="350"/>
    </location>
</feature>
<dbReference type="PROSITE" id="PS51257">
    <property type="entry name" value="PROKAR_LIPOPROTEIN"/>
    <property type="match status" value="1"/>
</dbReference>
<dbReference type="PROSITE" id="PS50005">
    <property type="entry name" value="TPR"/>
    <property type="match status" value="4"/>
</dbReference>
<dbReference type="Proteomes" id="UP000242818">
    <property type="component" value="Unassembled WGS sequence"/>
</dbReference>
<dbReference type="Gene3D" id="1.25.40.10">
    <property type="entry name" value="Tetratricopeptide repeat domain"/>
    <property type="match status" value="4"/>
</dbReference>
<evidence type="ECO:0000256" key="3">
    <source>
        <dbReference type="PROSITE-ProRule" id="PRU00339"/>
    </source>
</evidence>
<keyword evidence="1" id="KW-0677">Repeat</keyword>
<dbReference type="Pfam" id="PF13181">
    <property type="entry name" value="TPR_8"/>
    <property type="match status" value="3"/>
</dbReference>
<keyword evidence="6" id="KW-1185">Reference proteome</keyword>
<evidence type="ECO:0000313" key="6">
    <source>
        <dbReference type="Proteomes" id="UP000242818"/>
    </source>
</evidence>
<feature type="repeat" description="TPR" evidence="3">
    <location>
        <begin position="210"/>
        <end position="243"/>
    </location>
</feature>
<feature type="chain" id="PRO_5008691728" evidence="4">
    <location>
        <begin position="17"/>
        <end position="581"/>
    </location>
</feature>
<name>A0A1C4F9B8_9BACT</name>
<dbReference type="SMART" id="SM00028">
    <property type="entry name" value="TPR"/>
    <property type="match status" value="9"/>
</dbReference>
<organism evidence="5 6">
    <name type="scientific">Chitinophaga costaii</name>
    <dbReference type="NCBI Taxonomy" id="1335309"/>
    <lineage>
        <taxon>Bacteria</taxon>
        <taxon>Pseudomonadati</taxon>
        <taxon>Bacteroidota</taxon>
        <taxon>Chitinophagia</taxon>
        <taxon>Chitinophagales</taxon>
        <taxon>Chitinophagaceae</taxon>
        <taxon>Chitinophaga</taxon>
    </lineage>
</organism>
<feature type="signal peptide" evidence="4">
    <location>
        <begin position="1"/>
        <end position="16"/>
    </location>
</feature>
<dbReference type="SUPFAM" id="SSF48452">
    <property type="entry name" value="TPR-like"/>
    <property type="match status" value="2"/>
</dbReference>
<sequence length="581" mass="66223">MRIGIALISLALLASACNNTKHTTGTVLHVRDTAALHRWSDSLFFAAQRSKMAGDYKRAVSQFSDVLRVQPQNATVYYELSRLFSQLHNESYSLGFAKRAAAMDTTNRWFQLNLADALTNDSRFDSAALIYDRLSRLYPDNDDYLYNKGLLLSRAGDTEGALDAFDSLEKRSGVVEEVVYQKQRMLLKLSRIDEAAAEIQQLINQNPTELRYYQLLAALYDANDRTEEARKNYEYILSRDPNDTHALMALSSYAKKNNDTTTYWKYLTRAFASPDFSIDEKVAYIYPFLQMATIDSSKLREALTLSSLIVQAHPTAAKGYALRGDIYSQTEQLDSALADYNQAITLDSSRFTVWYQEMLIYSRMNNSQALLDASNLVNRRFPHEFMGFYFNGMANYLLKHYPETIAALKKAIEVGADKKMLANIYSLLGDTYHAMDNDLQSDSSYELALALQPEDPLVLNNYSYYLSVRGVQLEKAEQMSRASLELEPESPNYMDTYAWILFRLGRYTDAKTWMEKALQYPASQDSPGMLEHYGDILFNLKDADKAVEYWQKARDKGGDSSLLARKIAEKRYIPDVTPAHP</sequence>
<evidence type="ECO:0000256" key="2">
    <source>
        <dbReference type="ARBA" id="ARBA00022803"/>
    </source>
</evidence>
<accession>A0A1C4F9B8</accession>
<dbReference type="PANTHER" id="PTHR44858:SF1">
    <property type="entry name" value="UDP-N-ACETYLGLUCOSAMINE--PEPTIDE N-ACETYLGLUCOSAMINYLTRANSFERASE SPINDLY-RELATED"/>
    <property type="match status" value="1"/>
</dbReference>
<keyword evidence="2 3" id="KW-0802">TPR repeat</keyword>
<keyword evidence="4" id="KW-0732">Signal</keyword>
<dbReference type="Pfam" id="PF13432">
    <property type="entry name" value="TPR_16"/>
    <property type="match status" value="2"/>
</dbReference>
<gene>
    <name evidence="5" type="ORF">GA0116948_112123</name>
</gene>
<dbReference type="PANTHER" id="PTHR44858">
    <property type="entry name" value="TETRATRICOPEPTIDE REPEAT PROTEIN 6"/>
    <property type="match status" value="1"/>
</dbReference>
<dbReference type="InterPro" id="IPR050498">
    <property type="entry name" value="Ycf3"/>
</dbReference>
<evidence type="ECO:0000313" key="5">
    <source>
        <dbReference type="EMBL" id="SCC52436.1"/>
    </source>
</evidence>
<dbReference type="OrthoDB" id="9814220at2"/>
<proteinExistence type="predicted"/>
<protein>
    <submittedName>
        <fullName evidence="5">Tetratricopeptide repeat-containing protein</fullName>
    </submittedName>
</protein>
<dbReference type="RefSeq" id="WP_089714006.1">
    <property type="nucleotide sequence ID" value="NZ_FMAR01000012.1"/>
</dbReference>
<dbReference type="InterPro" id="IPR019734">
    <property type="entry name" value="TPR_rpt"/>
</dbReference>